<dbReference type="STRING" id="370764.SAMN04489810_3146"/>
<accession>A0A1G8CRY2</accession>
<feature type="domain" description="Glycosyl transferase family 1" evidence="3">
    <location>
        <begin position="183"/>
        <end position="330"/>
    </location>
</feature>
<dbReference type="Proteomes" id="UP000199009">
    <property type="component" value="Chromosome I"/>
</dbReference>
<dbReference type="CDD" id="cd03809">
    <property type="entry name" value="GT4_MtfB-like"/>
    <property type="match status" value="1"/>
</dbReference>
<evidence type="ECO:0000259" key="3">
    <source>
        <dbReference type="Pfam" id="PF00534"/>
    </source>
</evidence>
<dbReference type="PANTHER" id="PTHR46401">
    <property type="entry name" value="GLYCOSYLTRANSFERASE WBBK-RELATED"/>
    <property type="match status" value="1"/>
</dbReference>
<name>A0A1G8CRY2_9MICO</name>
<dbReference type="PANTHER" id="PTHR46401:SF2">
    <property type="entry name" value="GLYCOSYLTRANSFERASE WBBK-RELATED"/>
    <property type="match status" value="1"/>
</dbReference>
<dbReference type="Gene3D" id="3.40.50.2000">
    <property type="entry name" value="Glycogen Phosphorylase B"/>
    <property type="match status" value="2"/>
</dbReference>
<protein>
    <submittedName>
        <fullName evidence="5">Glycosyltransferase involved in cell wall bisynthesis</fullName>
    </submittedName>
</protein>
<dbReference type="GO" id="GO:0016757">
    <property type="term" value="F:glycosyltransferase activity"/>
    <property type="evidence" value="ECO:0007669"/>
    <property type="project" value="UniProtKB-KW"/>
</dbReference>
<keyword evidence="2 5" id="KW-0808">Transferase</keyword>
<dbReference type="EMBL" id="LT629692">
    <property type="protein sequence ID" value="SDH47929.1"/>
    <property type="molecule type" value="Genomic_DNA"/>
</dbReference>
<evidence type="ECO:0000313" key="6">
    <source>
        <dbReference type="Proteomes" id="UP000199009"/>
    </source>
</evidence>
<dbReference type="InterPro" id="IPR028098">
    <property type="entry name" value="Glyco_trans_4-like_N"/>
</dbReference>
<evidence type="ECO:0000256" key="2">
    <source>
        <dbReference type="ARBA" id="ARBA00022679"/>
    </source>
</evidence>
<reference evidence="5 6" key="1">
    <citation type="submission" date="2016-10" db="EMBL/GenBank/DDBJ databases">
        <authorList>
            <person name="de Groot N.N."/>
        </authorList>
    </citation>
    <scope>NUCLEOTIDE SEQUENCE [LARGE SCALE GENOMIC DNA]</scope>
    <source>
        <strain evidence="5 6">DSM 23142</strain>
    </source>
</reference>
<dbReference type="RefSeq" id="WP_172825649.1">
    <property type="nucleotide sequence ID" value="NZ_LT629692.1"/>
</dbReference>
<gene>
    <name evidence="5" type="ORF">SAMN04489810_3146</name>
</gene>
<proteinExistence type="predicted"/>
<sequence>MTVVINGRFLLNSFGGARRFAIELAEGLSRLRGDVVLVTPSLPDDVRVPDVPHESIGRLSGPAWEQIELPSWLHRRGVPLLVNPATIAPILYRRQITVLHDIAPALRPKDFATLFRAQWQLAVRFGMLRKGQRVVTISEASRREIAEQFRVDPARIDVVYPGADSFDRDDLVTAPLSSANTGFLVFGRHGAGKNIRTVIDAVGQMSEGSGSTVQMIGQLDPALRPYAQERKVPADRIQWRGPLSDEQLAEAYRSATAFIWPSLHEGFGLPPVEAQSLGLPVIASDVPVNREVLGDAALYFSATDAGALATAMTALAADPDARAALADLGRQNAARYTWERTVSGWNRLIELSGG</sequence>
<keyword evidence="1" id="KW-0328">Glycosyltransferase</keyword>
<organism evidence="5 6">
    <name type="scientific">Microbacterium pygmaeum</name>
    <dbReference type="NCBI Taxonomy" id="370764"/>
    <lineage>
        <taxon>Bacteria</taxon>
        <taxon>Bacillati</taxon>
        <taxon>Actinomycetota</taxon>
        <taxon>Actinomycetes</taxon>
        <taxon>Micrococcales</taxon>
        <taxon>Microbacteriaceae</taxon>
        <taxon>Microbacterium</taxon>
    </lineage>
</organism>
<dbReference type="Pfam" id="PF13439">
    <property type="entry name" value="Glyco_transf_4"/>
    <property type="match status" value="1"/>
</dbReference>
<dbReference type="GO" id="GO:0009103">
    <property type="term" value="P:lipopolysaccharide biosynthetic process"/>
    <property type="evidence" value="ECO:0007669"/>
    <property type="project" value="TreeGrafter"/>
</dbReference>
<dbReference type="AlphaFoldDB" id="A0A1G8CRY2"/>
<keyword evidence="6" id="KW-1185">Reference proteome</keyword>
<evidence type="ECO:0000259" key="4">
    <source>
        <dbReference type="Pfam" id="PF13439"/>
    </source>
</evidence>
<evidence type="ECO:0000313" key="5">
    <source>
        <dbReference type="EMBL" id="SDH47929.1"/>
    </source>
</evidence>
<dbReference type="Pfam" id="PF00534">
    <property type="entry name" value="Glycos_transf_1"/>
    <property type="match status" value="1"/>
</dbReference>
<dbReference type="SUPFAM" id="SSF53756">
    <property type="entry name" value="UDP-Glycosyltransferase/glycogen phosphorylase"/>
    <property type="match status" value="1"/>
</dbReference>
<dbReference type="InterPro" id="IPR001296">
    <property type="entry name" value="Glyco_trans_1"/>
</dbReference>
<evidence type="ECO:0000256" key="1">
    <source>
        <dbReference type="ARBA" id="ARBA00022676"/>
    </source>
</evidence>
<feature type="domain" description="Glycosyltransferase subfamily 4-like N-terminal" evidence="4">
    <location>
        <begin position="14"/>
        <end position="164"/>
    </location>
</feature>